<evidence type="ECO:0000313" key="2">
    <source>
        <dbReference type="EMBL" id="TKC08932.1"/>
    </source>
</evidence>
<accession>A0A4V5P178</accession>
<name>A0A4V5P178_9SPHI</name>
<feature type="chain" id="PRO_5021002469" evidence="1">
    <location>
        <begin position="21"/>
        <end position="159"/>
    </location>
</feature>
<proteinExistence type="predicted"/>
<keyword evidence="1" id="KW-0732">Signal</keyword>
<dbReference type="RefSeq" id="WP_136834350.1">
    <property type="nucleotide sequence ID" value="NZ_SWBQ01000001.1"/>
</dbReference>
<evidence type="ECO:0000256" key="1">
    <source>
        <dbReference type="SAM" id="SignalP"/>
    </source>
</evidence>
<reference evidence="2 3" key="1">
    <citation type="submission" date="2019-04" db="EMBL/GenBank/DDBJ databases">
        <title>Pedobacter sp. RP-3-15 sp. nov., isolated from Arctic soil.</title>
        <authorList>
            <person name="Dahal R.H."/>
            <person name="Kim D.-U."/>
        </authorList>
    </citation>
    <scope>NUCLEOTIDE SEQUENCE [LARGE SCALE GENOMIC DNA]</scope>
    <source>
        <strain evidence="2 3">RP-3-15</strain>
    </source>
</reference>
<dbReference type="PROSITE" id="PS51257">
    <property type="entry name" value="PROKAR_LIPOPROTEIN"/>
    <property type="match status" value="1"/>
</dbReference>
<dbReference type="Proteomes" id="UP000307244">
    <property type="component" value="Unassembled WGS sequence"/>
</dbReference>
<organism evidence="2 3">
    <name type="scientific">Pedobacter frigoris</name>
    <dbReference type="NCBI Taxonomy" id="2571272"/>
    <lineage>
        <taxon>Bacteria</taxon>
        <taxon>Pseudomonadati</taxon>
        <taxon>Bacteroidota</taxon>
        <taxon>Sphingobacteriia</taxon>
        <taxon>Sphingobacteriales</taxon>
        <taxon>Sphingobacteriaceae</taxon>
        <taxon>Pedobacter</taxon>
    </lineage>
</organism>
<protein>
    <submittedName>
        <fullName evidence="2">Uncharacterized protein</fullName>
    </submittedName>
</protein>
<dbReference type="AlphaFoldDB" id="A0A4V5P178"/>
<comment type="caution">
    <text evidence="2">The sequence shown here is derived from an EMBL/GenBank/DDBJ whole genome shotgun (WGS) entry which is preliminary data.</text>
</comment>
<feature type="signal peptide" evidence="1">
    <location>
        <begin position="1"/>
        <end position="20"/>
    </location>
</feature>
<keyword evidence="3" id="KW-1185">Reference proteome</keyword>
<sequence>MKTFKILSILVLLISFMACKKDRAIVEVKNIGTITTLGEKMDITEAVYTHSSKDNSSLITLFTENQRFALILRFTHVSFNEIPAGSFTLTKVFPNDAKIYFNDGLTFISHANGETADYFTSGNVEIIKNGDRYKITANVMTAKGATTCSYEGTLTIQGS</sequence>
<dbReference type="EMBL" id="SWBQ01000001">
    <property type="protein sequence ID" value="TKC08932.1"/>
    <property type="molecule type" value="Genomic_DNA"/>
</dbReference>
<gene>
    <name evidence="2" type="ORF">FA047_02215</name>
</gene>
<evidence type="ECO:0000313" key="3">
    <source>
        <dbReference type="Proteomes" id="UP000307244"/>
    </source>
</evidence>